<dbReference type="Pfam" id="PF14703">
    <property type="entry name" value="PHM7_cyt"/>
    <property type="match status" value="1"/>
</dbReference>
<dbReference type="InterPro" id="IPR032880">
    <property type="entry name" value="CSC1/OSCA1-like_N"/>
</dbReference>
<dbReference type="InterPro" id="IPR027815">
    <property type="entry name" value="CSC1/OSCA1-like_cyt"/>
</dbReference>
<keyword evidence="13" id="KW-1185">Reference proteome</keyword>
<evidence type="ECO:0000256" key="4">
    <source>
        <dbReference type="ARBA" id="ARBA00022692"/>
    </source>
</evidence>
<evidence type="ECO:0000256" key="7">
    <source>
        <dbReference type="SAM" id="MobiDB-lite"/>
    </source>
</evidence>
<feature type="compositionally biased region" description="Basic and acidic residues" evidence="7">
    <location>
        <begin position="997"/>
        <end position="1015"/>
    </location>
</feature>
<keyword evidence="5 8" id="KW-1133">Transmembrane helix</keyword>
<evidence type="ECO:0000256" key="3">
    <source>
        <dbReference type="ARBA" id="ARBA00022448"/>
    </source>
</evidence>
<evidence type="ECO:0000259" key="10">
    <source>
        <dbReference type="Pfam" id="PF13967"/>
    </source>
</evidence>
<evidence type="ECO:0000256" key="6">
    <source>
        <dbReference type="ARBA" id="ARBA00023136"/>
    </source>
</evidence>
<sequence length="1134" mass="129146">MATLDQRPFSKDYRGLVNQSAFALGLALVCVTLHDIMRRTRRGRGKDPGYELGQLGSVETWEFGYKPSPRHSRGWPLSWVKEVVTFPEDRMLALRGTDATLYVRFLRGCWWFALLHTFTTFPVLFPIHVIFSEGDGVSPASMTRASISSLTETPKGKSLLWVHLIIILWISITWMATLLWISLGLIRMRATKLLAVAENQSQSHESHFRHPHPPYFFQPAVKPTMRIDDQDRGVRYRTIMVANIPSYMRGEQQLRKYFEYHLSRKIAKPTTGINTSTQPGFINRWLTYFWNRLRRIPLDENVHPNPMAGSSEDGHTAEPSGENGRTAGVERVTIVRRTSELATFLERREEALLVLEIAHIRLASKFWKNEKSDNDVEDGAGREEQEGENRAELLVRTIGPFVQEFSRERNLPPFPRDSSCQKPHEQASKENGQDVLDQFKDDHEKHKTIWDALLSLPRSVLDPYQPLIHLNSLFRGKAVPTIDYYTAKLRVLTSLIVEVRSWPLGEYDPASTAFITFESPKNARRACKYLAVHPNNPHLCTVSMSPLYEDIDWTRIMKLPYNLEFVKDWVISLGVWAFTIFWVFPISLFVSLVSIQNISTFWPSLKHYLDKHKWQSEVIQSFLPTFLVSVLATLIPLLLLLIAKKAHTIITLSALHDLIMTRYYKFLVVNLLVFFCVGTAALQSLVVSIKSYTDGTVIEAVSKSFPSAGPFYVGWLIFTTAIHCGFDLALRDHLTEIRNQLPLLVYPATRRQVTPRKRTVGIRPRTFNYYYWLPNHVLIVDILLLFSVLNPLVIPFGLFYFTASTTIVKNSLLHVYAKHYEGNGQILLIRITRYTLDGLILSQAVFLAYMVVNRYTVNVVFSGVFVIFTAVFKMVFTRWCRERFEIDDIREANIYCEINDCEIENAESSTDGGCRPGGEQGRASRKESTWKLPRKLQFSYTNRTTARRQQNPSAPSTIPPPGPRTMSMQRGGGGVGMSPITEEQVHTGEMRSTPSLGDREPENRADDRNREGEQRWEVEYNDLPPSCRVTINPPHPPWDDNSLPDQPYDSPYYTLPIKHALWLPMNPIGVLDLDMTVTMDVALTCEPTSGHVGPLSEVGSVLSSISGDEMSINGAPLDGTEDIELSPSASRCKT</sequence>
<evidence type="ECO:0000259" key="9">
    <source>
        <dbReference type="Pfam" id="PF02714"/>
    </source>
</evidence>
<feature type="transmembrane region" description="Helical" evidence="8">
    <location>
        <begin position="618"/>
        <end position="642"/>
    </location>
</feature>
<dbReference type="Pfam" id="PF02714">
    <property type="entry name" value="RSN1_7TM"/>
    <property type="match status" value="1"/>
</dbReference>
<feature type="transmembrane region" description="Helical" evidence="8">
    <location>
        <begin position="20"/>
        <end position="37"/>
    </location>
</feature>
<organism evidence="12 13">
    <name type="scientific">Thelephora terrestris</name>
    <dbReference type="NCBI Taxonomy" id="56493"/>
    <lineage>
        <taxon>Eukaryota</taxon>
        <taxon>Fungi</taxon>
        <taxon>Dikarya</taxon>
        <taxon>Basidiomycota</taxon>
        <taxon>Agaricomycotina</taxon>
        <taxon>Agaricomycetes</taxon>
        <taxon>Thelephorales</taxon>
        <taxon>Thelephoraceae</taxon>
        <taxon>Thelephora</taxon>
    </lineage>
</organism>
<evidence type="ECO:0000256" key="8">
    <source>
        <dbReference type="SAM" id="Phobius"/>
    </source>
</evidence>
<feature type="transmembrane region" description="Helical" evidence="8">
    <location>
        <begin position="709"/>
        <end position="730"/>
    </location>
</feature>
<evidence type="ECO:0000256" key="2">
    <source>
        <dbReference type="ARBA" id="ARBA00007779"/>
    </source>
</evidence>
<comment type="similarity">
    <text evidence="2">Belongs to the CSC1 (TC 1.A.17) family.</text>
</comment>
<feature type="compositionally biased region" description="Basic and acidic residues" evidence="7">
    <location>
        <begin position="422"/>
        <end position="431"/>
    </location>
</feature>
<dbReference type="Proteomes" id="UP000736335">
    <property type="component" value="Unassembled WGS sequence"/>
</dbReference>
<feature type="transmembrane region" description="Helical" evidence="8">
    <location>
        <begin position="109"/>
        <end position="131"/>
    </location>
</feature>
<dbReference type="Pfam" id="PF13967">
    <property type="entry name" value="RSN1_TM"/>
    <property type="match status" value="1"/>
</dbReference>
<gene>
    <name evidence="12" type="ORF">BJ322DRAFT_1101231</name>
</gene>
<dbReference type="AlphaFoldDB" id="A0A9P6H7K5"/>
<reference evidence="12" key="2">
    <citation type="submission" date="2020-11" db="EMBL/GenBank/DDBJ databases">
        <authorList>
            <consortium name="DOE Joint Genome Institute"/>
            <person name="Kuo A."/>
            <person name="Miyauchi S."/>
            <person name="Kiss E."/>
            <person name="Drula E."/>
            <person name="Kohler A."/>
            <person name="Sanchez-Garcia M."/>
            <person name="Andreopoulos B."/>
            <person name="Barry K.W."/>
            <person name="Bonito G."/>
            <person name="Buee M."/>
            <person name="Carver A."/>
            <person name="Chen C."/>
            <person name="Cichocki N."/>
            <person name="Clum A."/>
            <person name="Culley D."/>
            <person name="Crous P.W."/>
            <person name="Fauchery L."/>
            <person name="Girlanda M."/>
            <person name="Hayes R."/>
            <person name="Keri Z."/>
            <person name="Labutti K."/>
            <person name="Lipzen A."/>
            <person name="Lombard V."/>
            <person name="Magnuson J."/>
            <person name="Maillard F."/>
            <person name="Morin E."/>
            <person name="Murat C."/>
            <person name="Nolan M."/>
            <person name="Ohm R."/>
            <person name="Pangilinan J."/>
            <person name="Pereira M."/>
            <person name="Perotto S."/>
            <person name="Peter M."/>
            <person name="Riley R."/>
            <person name="Sitrit Y."/>
            <person name="Stielow B."/>
            <person name="Szollosi G."/>
            <person name="Zifcakova L."/>
            <person name="Stursova M."/>
            <person name="Spatafora J.W."/>
            <person name="Tedersoo L."/>
            <person name="Vaario L.-M."/>
            <person name="Yamada A."/>
            <person name="Yan M."/>
            <person name="Wang P."/>
            <person name="Xu J."/>
            <person name="Bruns T."/>
            <person name="Baldrian P."/>
            <person name="Vilgalys R."/>
            <person name="Henrissat B."/>
            <person name="Grigoriev I.V."/>
            <person name="Hibbett D."/>
            <person name="Nagy L.G."/>
            <person name="Martin F.M."/>
        </authorList>
    </citation>
    <scope>NUCLEOTIDE SEQUENCE</scope>
    <source>
        <strain evidence="12">UH-Tt-Lm1</strain>
    </source>
</reference>
<feature type="compositionally biased region" description="Polar residues" evidence="7">
    <location>
        <begin position="941"/>
        <end position="951"/>
    </location>
</feature>
<dbReference type="GO" id="GO:0005227">
    <property type="term" value="F:calcium-activated cation channel activity"/>
    <property type="evidence" value="ECO:0007669"/>
    <property type="project" value="InterPro"/>
</dbReference>
<dbReference type="PANTHER" id="PTHR13018:SF139">
    <property type="entry name" value="PHOSPHATE METABOLISM PROTEIN 7"/>
    <property type="match status" value="1"/>
</dbReference>
<reference evidence="12" key="1">
    <citation type="journal article" date="2020" name="Nat. Commun.">
        <title>Large-scale genome sequencing of mycorrhizal fungi provides insights into the early evolution of symbiotic traits.</title>
        <authorList>
            <person name="Miyauchi S."/>
            <person name="Kiss E."/>
            <person name="Kuo A."/>
            <person name="Drula E."/>
            <person name="Kohler A."/>
            <person name="Sanchez-Garcia M."/>
            <person name="Morin E."/>
            <person name="Andreopoulos B."/>
            <person name="Barry K.W."/>
            <person name="Bonito G."/>
            <person name="Buee M."/>
            <person name="Carver A."/>
            <person name="Chen C."/>
            <person name="Cichocki N."/>
            <person name="Clum A."/>
            <person name="Culley D."/>
            <person name="Crous P.W."/>
            <person name="Fauchery L."/>
            <person name="Girlanda M."/>
            <person name="Hayes R.D."/>
            <person name="Keri Z."/>
            <person name="LaButti K."/>
            <person name="Lipzen A."/>
            <person name="Lombard V."/>
            <person name="Magnuson J."/>
            <person name="Maillard F."/>
            <person name="Murat C."/>
            <person name="Nolan M."/>
            <person name="Ohm R.A."/>
            <person name="Pangilinan J."/>
            <person name="Pereira M.F."/>
            <person name="Perotto S."/>
            <person name="Peter M."/>
            <person name="Pfister S."/>
            <person name="Riley R."/>
            <person name="Sitrit Y."/>
            <person name="Stielow J.B."/>
            <person name="Szollosi G."/>
            <person name="Zifcakova L."/>
            <person name="Stursova M."/>
            <person name="Spatafora J.W."/>
            <person name="Tedersoo L."/>
            <person name="Vaario L.M."/>
            <person name="Yamada A."/>
            <person name="Yan M."/>
            <person name="Wang P."/>
            <person name="Xu J."/>
            <person name="Bruns T."/>
            <person name="Baldrian P."/>
            <person name="Vilgalys R."/>
            <person name="Dunand C."/>
            <person name="Henrissat B."/>
            <person name="Grigoriev I.V."/>
            <person name="Hibbett D."/>
            <person name="Nagy L.G."/>
            <person name="Martin F.M."/>
        </authorList>
    </citation>
    <scope>NUCLEOTIDE SEQUENCE</scope>
    <source>
        <strain evidence="12">UH-Tt-Lm1</strain>
    </source>
</reference>
<evidence type="ECO:0000313" key="12">
    <source>
        <dbReference type="EMBL" id="KAF9781182.1"/>
    </source>
</evidence>
<dbReference type="EMBL" id="WIUZ02000014">
    <property type="protein sequence ID" value="KAF9781182.1"/>
    <property type="molecule type" value="Genomic_DNA"/>
</dbReference>
<feature type="domain" description="CSC1/OSCA1-like 7TM region" evidence="9">
    <location>
        <begin position="568"/>
        <end position="848"/>
    </location>
</feature>
<comment type="subcellular location">
    <subcellularLocation>
        <location evidence="1">Membrane</location>
        <topology evidence="1">Multi-pass membrane protein</topology>
    </subcellularLocation>
</comment>
<evidence type="ECO:0000256" key="5">
    <source>
        <dbReference type="ARBA" id="ARBA00022989"/>
    </source>
</evidence>
<feature type="region of interest" description="Disordered" evidence="7">
    <location>
        <begin position="408"/>
        <end position="431"/>
    </location>
</feature>
<evidence type="ECO:0000313" key="13">
    <source>
        <dbReference type="Proteomes" id="UP000736335"/>
    </source>
</evidence>
<feature type="region of interest" description="Disordered" evidence="7">
    <location>
        <begin position="301"/>
        <end position="330"/>
    </location>
</feature>
<feature type="domain" description="CSC1/OSCA1-like cytosolic" evidence="11">
    <location>
        <begin position="327"/>
        <end position="554"/>
    </location>
</feature>
<feature type="region of interest" description="Disordered" evidence="7">
    <location>
        <begin position="1112"/>
        <end position="1134"/>
    </location>
</feature>
<comment type="caution">
    <text evidence="12">The sequence shown here is derived from an EMBL/GenBank/DDBJ whole genome shotgun (WGS) entry which is preliminary data.</text>
</comment>
<protein>
    <submittedName>
        <fullName evidence="12">DUF221-domain-containing protein</fullName>
    </submittedName>
</protein>
<feature type="domain" description="CSC1/OSCA1-like N-terminal transmembrane" evidence="10">
    <location>
        <begin position="21"/>
        <end position="179"/>
    </location>
</feature>
<evidence type="ECO:0000256" key="1">
    <source>
        <dbReference type="ARBA" id="ARBA00004141"/>
    </source>
</evidence>
<keyword evidence="6 8" id="KW-0472">Membrane</keyword>
<feature type="transmembrane region" description="Helical" evidence="8">
    <location>
        <begin position="573"/>
        <end position="598"/>
    </location>
</feature>
<feature type="region of interest" description="Disordered" evidence="7">
    <location>
        <begin position="941"/>
        <end position="1015"/>
    </location>
</feature>
<dbReference type="OrthoDB" id="1689567at2759"/>
<feature type="transmembrane region" description="Helical" evidence="8">
    <location>
        <begin position="767"/>
        <end position="786"/>
    </location>
</feature>
<keyword evidence="4 8" id="KW-0812">Transmembrane</keyword>
<name>A0A9P6H7K5_9AGAM</name>
<dbReference type="InterPro" id="IPR003864">
    <property type="entry name" value="CSC1/OSCA1-like_7TM"/>
</dbReference>
<feature type="transmembrane region" description="Helical" evidence="8">
    <location>
        <begin position="834"/>
        <end position="852"/>
    </location>
</feature>
<feature type="transmembrane region" description="Helical" evidence="8">
    <location>
        <begin position="663"/>
        <end position="689"/>
    </location>
</feature>
<dbReference type="PANTHER" id="PTHR13018">
    <property type="entry name" value="PROBABLE MEMBRANE PROTEIN DUF221-RELATED"/>
    <property type="match status" value="1"/>
</dbReference>
<feature type="region of interest" description="Disordered" evidence="7">
    <location>
        <begin position="906"/>
        <end position="929"/>
    </location>
</feature>
<proteinExistence type="inferred from homology"/>
<feature type="transmembrane region" description="Helical" evidence="8">
    <location>
        <begin position="858"/>
        <end position="876"/>
    </location>
</feature>
<feature type="transmembrane region" description="Helical" evidence="8">
    <location>
        <begin position="160"/>
        <end position="183"/>
    </location>
</feature>
<evidence type="ECO:0000259" key="11">
    <source>
        <dbReference type="Pfam" id="PF14703"/>
    </source>
</evidence>
<dbReference type="GO" id="GO:0005886">
    <property type="term" value="C:plasma membrane"/>
    <property type="evidence" value="ECO:0007669"/>
    <property type="project" value="TreeGrafter"/>
</dbReference>
<keyword evidence="3" id="KW-0813">Transport</keyword>
<dbReference type="InterPro" id="IPR045122">
    <property type="entry name" value="Csc1-like"/>
</dbReference>
<accession>A0A9P6H7K5</accession>